<dbReference type="EMBL" id="BAABJM010000006">
    <property type="protein sequence ID" value="GAA5065481.1"/>
    <property type="molecule type" value="Genomic_DNA"/>
</dbReference>
<dbReference type="Proteomes" id="UP001500603">
    <property type="component" value="Unassembled WGS sequence"/>
</dbReference>
<comment type="caution">
    <text evidence="2">The sequence shown here is derived from an EMBL/GenBank/DDBJ whole genome shotgun (WGS) entry which is preliminary data.</text>
</comment>
<name>A0ABP9KX29_9NOCA</name>
<keyword evidence="3" id="KW-1185">Reference proteome</keyword>
<reference evidence="3" key="1">
    <citation type="journal article" date="2019" name="Int. J. Syst. Evol. Microbiol.">
        <title>The Global Catalogue of Microorganisms (GCM) 10K type strain sequencing project: providing services to taxonomists for standard genome sequencing and annotation.</title>
        <authorList>
            <consortium name="The Broad Institute Genomics Platform"/>
            <consortium name="The Broad Institute Genome Sequencing Center for Infectious Disease"/>
            <person name="Wu L."/>
            <person name="Ma J."/>
        </authorList>
    </citation>
    <scope>NUCLEOTIDE SEQUENCE [LARGE SCALE GENOMIC DNA]</scope>
    <source>
        <strain evidence="3">JCM 18298</strain>
    </source>
</reference>
<evidence type="ECO:0000313" key="2">
    <source>
        <dbReference type="EMBL" id="GAA5065481.1"/>
    </source>
</evidence>
<sequence length="55" mass="6276">MKRWRITWDEANRPEEPQGWLRRDDGTVAMVGEDGRVLDPADIDPDGRSSGQHSI</sequence>
<dbReference type="RefSeq" id="WP_345498724.1">
    <property type="nucleotide sequence ID" value="NZ_BAABJM010000006.1"/>
</dbReference>
<evidence type="ECO:0000256" key="1">
    <source>
        <dbReference type="SAM" id="MobiDB-lite"/>
    </source>
</evidence>
<proteinExistence type="predicted"/>
<protein>
    <submittedName>
        <fullName evidence="2">Uncharacterized protein</fullName>
    </submittedName>
</protein>
<organism evidence="2 3">
    <name type="scientific">Nocardia callitridis</name>
    <dbReference type="NCBI Taxonomy" id="648753"/>
    <lineage>
        <taxon>Bacteria</taxon>
        <taxon>Bacillati</taxon>
        <taxon>Actinomycetota</taxon>
        <taxon>Actinomycetes</taxon>
        <taxon>Mycobacteriales</taxon>
        <taxon>Nocardiaceae</taxon>
        <taxon>Nocardia</taxon>
    </lineage>
</organism>
<evidence type="ECO:0000313" key="3">
    <source>
        <dbReference type="Proteomes" id="UP001500603"/>
    </source>
</evidence>
<feature type="region of interest" description="Disordered" evidence="1">
    <location>
        <begin position="34"/>
        <end position="55"/>
    </location>
</feature>
<gene>
    <name evidence="2" type="ORF">GCM10023318_52640</name>
</gene>
<accession>A0ABP9KX29</accession>